<dbReference type="InterPro" id="IPR038084">
    <property type="entry name" value="PduO/GlcC-like_sf"/>
</dbReference>
<proteinExistence type="predicted"/>
<dbReference type="InterPro" id="IPR005624">
    <property type="entry name" value="PduO/GlcC-like"/>
</dbReference>
<dbReference type="Pfam" id="PF03928">
    <property type="entry name" value="HbpS-like"/>
    <property type="match status" value="1"/>
</dbReference>
<dbReference type="Proteomes" id="UP001589702">
    <property type="component" value="Unassembled WGS sequence"/>
</dbReference>
<dbReference type="SUPFAM" id="SSF143744">
    <property type="entry name" value="GlcG-like"/>
    <property type="match status" value="1"/>
</dbReference>
<name>A0ABV5XVX6_ARTRM</name>
<evidence type="ECO:0000313" key="1">
    <source>
        <dbReference type="EMBL" id="MFB9818859.1"/>
    </source>
</evidence>
<protein>
    <submittedName>
        <fullName evidence="1">Heme-binding protein</fullName>
    </submittedName>
</protein>
<dbReference type="InterPro" id="IPR052517">
    <property type="entry name" value="GlcG_carb_metab_protein"/>
</dbReference>
<keyword evidence="2" id="KW-1185">Reference proteome</keyword>
<dbReference type="RefSeq" id="WP_234748611.1">
    <property type="nucleotide sequence ID" value="NZ_BAAAWN010000001.1"/>
</dbReference>
<comment type="caution">
    <text evidence="1">The sequence shown here is derived from an EMBL/GenBank/DDBJ whole genome shotgun (WGS) entry which is preliminary data.</text>
</comment>
<organism evidence="1 2">
    <name type="scientific">Arthrobacter ramosus</name>
    <dbReference type="NCBI Taxonomy" id="1672"/>
    <lineage>
        <taxon>Bacteria</taxon>
        <taxon>Bacillati</taxon>
        <taxon>Actinomycetota</taxon>
        <taxon>Actinomycetes</taxon>
        <taxon>Micrococcales</taxon>
        <taxon>Micrococcaceae</taxon>
        <taxon>Arthrobacter</taxon>
    </lineage>
</organism>
<dbReference type="PANTHER" id="PTHR34309:SF1">
    <property type="entry name" value="PROTEIN GLCG"/>
    <property type="match status" value="1"/>
</dbReference>
<dbReference type="PANTHER" id="PTHR34309">
    <property type="entry name" value="SLR1406 PROTEIN"/>
    <property type="match status" value="1"/>
</dbReference>
<dbReference type="Gene3D" id="3.30.450.150">
    <property type="entry name" value="Haem-degrading domain"/>
    <property type="match status" value="1"/>
</dbReference>
<dbReference type="EMBL" id="JBHMBC010000007">
    <property type="protein sequence ID" value="MFB9818859.1"/>
    <property type="molecule type" value="Genomic_DNA"/>
</dbReference>
<sequence>MPKKPAPQQRHVRVLSYDEARLVLDAALARAKEISVPASVAVLDAGRELLAFGRHDLAPLLTGEVARAKAYTSGSLRQPSGALLEPTRPGGDFYGLQHGSDHALITFAGGMPLFDGKDLVGSVGASGGSVEEDTAIAQAAVEAFEGMGK</sequence>
<accession>A0ABV5XVX6</accession>
<evidence type="ECO:0000313" key="2">
    <source>
        <dbReference type="Proteomes" id="UP001589702"/>
    </source>
</evidence>
<gene>
    <name evidence="1" type="ORF">ACFFP1_05025</name>
</gene>
<reference evidence="1 2" key="1">
    <citation type="submission" date="2024-09" db="EMBL/GenBank/DDBJ databases">
        <authorList>
            <person name="Sun Q."/>
            <person name="Mori K."/>
        </authorList>
    </citation>
    <scope>NUCLEOTIDE SEQUENCE [LARGE SCALE GENOMIC DNA]</scope>
    <source>
        <strain evidence="1 2">JCM 1334</strain>
    </source>
</reference>